<keyword evidence="4" id="KW-1185">Reference proteome</keyword>
<keyword evidence="1" id="KW-1133">Transmembrane helix</keyword>
<proteinExistence type="predicted"/>
<dbReference type="RefSeq" id="WP_205360269.1">
    <property type="nucleotide sequence ID" value="NZ_JADKYB010000017.1"/>
</dbReference>
<feature type="signal peptide" evidence="2">
    <location>
        <begin position="1"/>
        <end position="31"/>
    </location>
</feature>
<reference evidence="3 4" key="1">
    <citation type="submission" date="2021-01" db="EMBL/GenBank/DDBJ databases">
        <title>Streptomyces acididurans sp. nov., isolated from a peat swamp forest soil.</title>
        <authorList>
            <person name="Chantavorakit T."/>
            <person name="Duangmal K."/>
        </authorList>
    </citation>
    <scope>NUCLEOTIDE SEQUENCE [LARGE SCALE GENOMIC DNA]</scope>
    <source>
        <strain evidence="3 4">KK5PA1</strain>
    </source>
</reference>
<protein>
    <recommendedName>
        <fullName evidence="5">Secreted protein</fullName>
    </recommendedName>
</protein>
<dbReference type="Proteomes" id="UP000749040">
    <property type="component" value="Unassembled WGS sequence"/>
</dbReference>
<evidence type="ECO:0008006" key="5">
    <source>
        <dbReference type="Google" id="ProtNLM"/>
    </source>
</evidence>
<organism evidence="3 4">
    <name type="scientific">Actinacidiphila acididurans</name>
    <dbReference type="NCBI Taxonomy" id="2784346"/>
    <lineage>
        <taxon>Bacteria</taxon>
        <taxon>Bacillati</taxon>
        <taxon>Actinomycetota</taxon>
        <taxon>Actinomycetes</taxon>
        <taxon>Kitasatosporales</taxon>
        <taxon>Streptomycetaceae</taxon>
        <taxon>Actinacidiphila</taxon>
    </lineage>
</organism>
<accession>A0ABS2TYF5</accession>
<gene>
    <name evidence="3" type="ORF">ITX44_28180</name>
</gene>
<evidence type="ECO:0000256" key="1">
    <source>
        <dbReference type="SAM" id="Phobius"/>
    </source>
</evidence>
<feature type="transmembrane region" description="Helical" evidence="1">
    <location>
        <begin position="47"/>
        <end position="70"/>
    </location>
</feature>
<feature type="chain" id="PRO_5046543156" description="Secreted protein" evidence="2">
    <location>
        <begin position="32"/>
        <end position="81"/>
    </location>
</feature>
<keyword evidence="1" id="KW-0812">Transmembrane</keyword>
<keyword evidence="1" id="KW-0472">Membrane</keyword>
<evidence type="ECO:0000313" key="4">
    <source>
        <dbReference type="Proteomes" id="UP000749040"/>
    </source>
</evidence>
<evidence type="ECO:0000313" key="3">
    <source>
        <dbReference type="EMBL" id="MBM9508364.1"/>
    </source>
</evidence>
<dbReference type="EMBL" id="JADKYB010000017">
    <property type="protein sequence ID" value="MBM9508364.1"/>
    <property type="molecule type" value="Genomic_DNA"/>
</dbReference>
<sequence>MDKKLTKKLVRAGVVTSGTTLMLLMSSPAFALTRDNGDDPGSGLSVAQTLGLFVATPLVLFAIIAGLVIVTDKSRGKQQDN</sequence>
<comment type="caution">
    <text evidence="3">The sequence shown here is derived from an EMBL/GenBank/DDBJ whole genome shotgun (WGS) entry which is preliminary data.</text>
</comment>
<evidence type="ECO:0000256" key="2">
    <source>
        <dbReference type="SAM" id="SignalP"/>
    </source>
</evidence>
<keyword evidence="2" id="KW-0732">Signal</keyword>
<name>A0ABS2TYF5_9ACTN</name>